<protein>
    <submittedName>
        <fullName evidence="2">Uncharacterized protein</fullName>
    </submittedName>
</protein>
<organism evidence="2">
    <name type="scientific">Fusarium oxysporum f. sp. cepae</name>
    <dbReference type="NCBI Taxonomy" id="396571"/>
    <lineage>
        <taxon>Eukaryota</taxon>
        <taxon>Fungi</taxon>
        <taxon>Dikarya</taxon>
        <taxon>Ascomycota</taxon>
        <taxon>Pezizomycotina</taxon>
        <taxon>Sordariomycetes</taxon>
        <taxon>Hypocreomycetidae</taxon>
        <taxon>Hypocreales</taxon>
        <taxon>Nectriaceae</taxon>
        <taxon>Fusarium</taxon>
        <taxon>Fusarium oxysporum species complex</taxon>
    </lineage>
</organism>
<accession>A0A3L6NNL4</accession>
<name>A0A3L6NNL4_FUSOX</name>
<reference evidence="2" key="1">
    <citation type="journal article" date="2018" name="Sci. Rep.">
        <title>Characterisation of pathogen-specific regions and novel effector candidates in Fusarium oxysporum f. sp. cepae.</title>
        <authorList>
            <person name="Armitage A.D."/>
            <person name="Taylor A."/>
            <person name="Sobczyk M.K."/>
            <person name="Baxter L."/>
            <person name="Greenfield B.P."/>
            <person name="Bates H.J."/>
            <person name="Wilson F."/>
            <person name="Jackson A.C."/>
            <person name="Ott S."/>
            <person name="Harrison R.J."/>
            <person name="Clarkson J.P."/>
        </authorList>
    </citation>
    <scope>NUCLEOTIDE SEQUENCE [LARGE SCALE GENOMIC DNA]</scope>
    <source>
        <strain evidence="2">FoC_Fus2</strain>
    </source>
</reference>
<dbReference type="EMBL" id="MRCU01000004">
    <property type="protein sequence ID" value="RKK19669.1"/>
    <property type="molecule type" value="Genomic_DNA"/>
</dbReference>
<comment type="caution">
    <text evidence="2">The sequence shown here is derived from an EMBL/GenBank/DDBJ whole genome shotgun (WGS) entry which is preliminary data.</text>
</comment>
<sequence>MAARELKRVRKTKCPARLKCVQISKRKRNPDAGDGPNQKVSRRNQNGARREQAPADNTCISTTSKSALLAENQGPVKLNAPGNCVEAPQEGSYFTNFTHASYDVNELEGSYFANPLNYPSLLNSSNLATSIYPHYSGGLEEFMAGSGDGMEFLGPKLQ</sequence>
<feature type="region of interest" description="Disordered" evidence="1">
    <location>
        <begin position="20"/>
        <end position="59"/>
    </location>
</feature>
<proteinExistence type="predicted"/>
<evidence type="ECO:0000256" key="1">
    <source>
        <dbReference type="SAM" id="MobiDB-lite"/>
    </source>
</evidence>
<dbReference type="Proteomes" id="UP000270866">
    <property type="component" value="Chromosome 7"/>
</dbReference>
<gene>
    <name evidence="2" type="ORF">BFJ65_g6384</name>
</gene>
<evidence type="ECO:0000313" key="2">
    <source>
        <dbReference type="EMBL" id="RKK19669.1"/>
    </source>
</evidence>
<dbReference type="AlphaFoldDB" id="A0A3L6NNL4"/>